<evidence type="ECO:0000256" key="3">
    <source>
        <dbReference type="ARBA" id="ARBA00022980"/>
    </source>
</evidence>
<proteinExistence type="inferred from homology"/>
<dbReference type="GO" id="GO:0003735">
    <property type="term" value="F:structural constituent of ribosome"/>
    <property type="evidence" value="ECO:0007669"/>
    <property type="project" value="InterPro"/>
</dbReference>
<dbReference type="InterPro" id="IPR001209">
    <property type="entry name" value="Ribosomal_uS14"/>
</dbReference>
<protein>
    <recommendedName>
        <fullName evidence="5 7">Small ribosomal subunit protein uS14</fullName>
    </recommendedName>
</protein>
<evidence type="ECO:0000256" key="2">
    <source>
        <dbReference type="ARBA" id="ARBA00009083"/>
    </source>
</evidence>
<keyword evidence="9" id="KW-1185">Reference proteome</keyword>
<dbReference type="RefSeq" id="WP_115854536.1">
    <property type="nucleotide sequence ID" value="NZ_QRDJ01000008.1"/>
</dbReference>
<dbReference type="Pfam" id="PF00253">
    <property type="entry name" value="Ribosomal_S14"/>
    <property type="match status" value="1"/>
</dbReference>
<evidence type="ECO:0000256" key="7">
    <source>
        <dbReference type="HAMAP-Rule" id="MF_00537"/>
    </source>
</evidence>
<comment type="similarity">
    <text evidence="2 7">Belongs to the universal ribosomal protein uS14 family.</text>
</comment>
<dbReference type="Gene3D" id="1.10.287.1480">
    <property type="match status" value="1"/>
</dbReference>
<dbReference type="Proteomes" id="UP000256334">
    <property type="component" value="Unassembled WGS sequence"/>
</dbReference>
<dbReference type="InterPro" id="IPR023036">
    <property type="entry name" value="Ribosomal_uS14_bac/plastid"/>
</dbReference>
<dbReference type="GO" id="GO:0015935">
    <property type="term" value="C:small ribosomal subunit"/>
    <property type="evidence" value="ECO:0007669"/>
    <property type="project" value="TreeGrafter"/>
</dbReference>
<comment type="subunit">
    <text evidence="6 7">Part of the 30S ribosomal subunit. Contacts proteins S3 and S10.</text>
</comment>
<organism evidence="8 9">
    <name type="scientific">Kushneria indalinina DSM 14324</name>
    <dbReference type="NCBI Taxonomy" id="1122140"/>
    <lineage>
        <taxon>Bacteria</taxon>
        <taxon>Pseudomonadati</taxon>
        <taxon>Pseudomonadota</taxon>
        <taxon>Gammaproteobacteria</taxon>
        <taxon>Oceanospirillales</taxon>
        <taxon>Halomonadaceae</taxon>
        <taxon>Kushneria</taxon>
    </lineage>
</organism>
<evidence type="ECO:0000256" key="1">
    <source>
        <dbReference type="ARBA" id="ARBA00003686"/>
    </source>
</evidence>
<evidence type="ECO:0000313" key="9">
    <source>
        <dbReference type="Proteomes" id="UP000256334"/>
    </source>
</evidence>
<dbReference type="FunFam" id="1.10.287.1480:FF:000001">
    <property type="entry name" value="30S ribosomal protein S14"/>
    <property type="match status" value="1"/>
</dbReference>
<accession>A0A3D9DT43</accession>
<keyword evidence="7" id="KW-0694">RNA-binding</keyword>
<dbReference type="AlphaFoldDB" id="A0A3D9DT43"/>
<keyword evidence="4 7" id="KW-0687">Ribonucleoprotein</keyword>
<dbReference type="OrthoDB" id="9810484at2"/>
<dbReference type="HAMAP" id="MF_00537">
    <property type="entry name" value="Ribosomal_uS14_1"/>
    <property type="match status" value="1"/>
</dbReference>
<evidence type="ECO:0000313" key="8">
    <source>
        <dbReference type="EMBL" id="REC93902.1"/>
    </source>
</evidence>
<dbReference type="GO" id="GO:0006412">
    <property type="term" value="P:translation"/>
    <property type="evidence" value="ECO:0007669"/>
    <property type="project" value="UniProtKB-UniRule"/>
</dbReference>
<dbReference type="SUPFAM" id="SSF57716">
    <property type="entry name" value="Glucocorticoid receptor-like (DNA-binding domain)"/>
    <property type="match status" value="1"/>
</dbReference>
<reference evidence="8 9" key="1">
    <citation type="submission" date="2018-07" db="EMBL/GenBank/DDBJ databases">
        <title>Genomic Encyclopedia of Type Strains, Phase IV (KMG-IV): sequencing the most valuable type-strain genomes for metagenomic binning, comparative biology and taxonomic classification.</title>
        <authorList>
            <person name="Goeker M."/>
        </authorList>
    </citation>
    <scope>NUCLEOTIDE SEQUENCE [LARGE SCALE GENOMIC DNA]</scope>
    <source>
        <strain evidence="8 9">DSM 14324</strain>
    </source>
</reference>
<comment type="caution">
    <text evidence="8">The sequence shown here is derived from an EMBL/GenBank/DDBJ whole genome shotgun (WGS) entry which is preliminary data.</text>
</comment>
<dbReference type="PANTHER" id="PTHR19836">
    <property type="entry name" value="30S RIBOSOMAL PROTEIN S14"/>
    <property type="match status" value="1"/>
</dbReference>
<keyword evidence="7" id="KW-0699">rRNA-binding</keyword>
<evidence type="ECO:0000256" key="6">
    <source>
        <dbReference type="ARBA" id="ARBA00047110"/>
    </source>
</evidence>
<dbReference type="GO" id="GO:0019843">
    <property type="term" value="F:rRNA binding"/>
    <property type="evidence" value="ECO:0007669"/>
    <property type="project" value="UniProtKB-UniRule"/>
</dbReference>
<sequence>MAKKSMVERERKRAELVDKYAARRAELKAIVHNVNSSDEERFDAQLQLQKLPRNSSPVRQRNRCRVTGRPHGYYNKFGLGRNKLREAAMRGDVPGLTKSSW</sequence>
<keyword evidence="3 7" id="KW-0689">Ribosomal protein</keyword>
<comment type="function">
    <text evidence="1 7">Binds 16S rRNA, required for the assembly of 30S particles and may also be responsible for determining the conformation of the 16S rRNA at the A site.</text>
</comment>
<dbReference type="PANTHER" id="PTHR19836:SF19">
    <property type="entry name" value="SMALL RIBOSOMAL SUBUNIT PROTEIN US14M"/>
    <property type="match status" value="1"/>
</dbReference>
<dbReference type="NCBIfam" id="NF006477">
    <property type="entry name" value="PRK08881.1"/>
    <property type="match status" value="1"/>
</dbReference>
<dbReference type="EMBL" id="QRDJ01000008">
    <property type="protein sequence ID" value="REC93902.1"/>
    <property type="molecule type" value="Genomic_DNA"/>
</dbReference>
<gene>
    <name evidence="7" type="primary">rpsN</name>
    <name evidence="8" type="ORF">C8D72_2264</name>
</gene>
<evidence type="ECO:0000256" key="4">
    <source>
        <dbReference type="ARBA" id="ARBA00023274"/>
    </source>
</evidence>
<dbReference type="GO" id="GO:0005737">
    <property type="term" value="C:cytoplasm"/>
    <property type="evidence" value="ECO:0007669"/>
    <property type="project" value="UniProtKB-ARBA"/>
</dbReference>
<name>A0A3D9DT43_9GAMM</name>
<evidence type="ECO:0000256" key="5">
    <source>
        <dbReference type="ARBA" id="ARBA00035167"/>
    </source>
</evidence>